<proteinExistence type="predicted"/>
<evidence type="ECO:0000313" key="1">
    <source>
        <dbReference type="EMBL" id="GMQ34423.1"/>
    </source>
</evidence>
<protein>
    <submittedName>
        <fullName evidence="1">Uncharacterized protein</fullName>
    </submittedName>
</protein>
<name>A0ABQ6Q2M5_9BACT</name>
<comment type="caution">
    <text evidence="1">The sequence shown here is derived from an EMBL/GenBank/DDBJ whole genome shotgun (WGS) entry which is preliminary data.</text>
</comment>
<keyword evidence="2" id="KW-1185">Reference proteome</keyword>
<evidence type="ECO:0000313" key="2">
    <source>
        <dbReference type="Proteomes" id="UP001307705"/>
    </source>
</evidence>
<dbReference type="EMBL" id="BTPE01000009">
    <property type="protein sequence ID" value="GMQ34423.1"/>
    <property type="molecule type" value="Genomic_DNA"/>
</dbReference>
<reference evidence="1 2" key="1">
    <citation type="submission" date="2023-08" db="EMBL/GenBank/DDBJ databases">
        <title>Draft genome sequence of Algoriphagus taiwanensis.</title>
        <authorList>
            <person name="Takatani N."/>
            <person name="Hosokawa M."/>
            <person name="Sawabe T."/>
        </authorList>
    </citation>
    <scope>NUCLEOTIDE SEQUENCE [LARGE SCALE GENOMIC DNA]</scope>
    <source>
        <strain evidence="1 2">JCM 19755</strain>
    </source>
</reference>
<organism evidence="1 2">
    <name type="scientific">Algoriphagus taiwanensis</name>
    <dbReference type="NCBI Taxonomy" id="1445656"/>
    <lineage>
        <taxon>Bacteria</taxon>
        <taxon>Pseudomonadati</taxon>
        <taxon>Bacteroidota</taxon>
        <taxon>Cytophagia</taxon>
        <taxon>Cytophagales</taxon>
        <taxon>Cyclobacteriaceae</taxon>
        <taxon>Algoriphagus</taxon>
    </lineage>
</organism>
<dbReference type="RefSeq" id="WP_338229249.1">
    <property type="nucleotide sequence ID" value="NZ_BTPE01000009.1"/>
</dbReference>
<accession>A0ABQ6Q2M5</accession>
<dbReference type="Proteomes" id="UP001307705">
    <property type="component" value="Unassembled WGS sequence"/>
</dbReference>
<sequence length="40" mass="4672">MKFTESQLEQVFISLLEAQGYPYVPGEEVIRSKEEVLIRD</sequence>
<gene>
    <name evidence="1" type="ORF">Ataiwa_26950</name>
</gene>